<sequence length="288" mass="32140">MNQQPTVSNPKHTLTPREYVVPELCFVRSFELGQIEKRTAALFGQNLTVVEHKQAEIKQRTGFQQLGHVPIHPPTPPEIIGWLRPWVPCITASYYPFGLYSLSTNYSNGLGIGKVELEEVNPHLRGGRAENHIGKTTPSSPDRDSNLDLLVLSSRAQHDKRYLFTVYLEKPPPVHPTEIRTSISSSSAVELNTTSALTNYATEAVPGTWCLTVVRMHTSEGVGRKAGLPQVERALLPSQCRLWCDECLKPSISRLDGTFQSKQAGQCYYHSAYNLSSIATIITKPFRK</sequence>
<accession>A0A7R9DX31</accession>
<evidence type="ECO:0000313" key="2">
    <source>
        <dbReference type="EMBL" id="CAD7423105.1"/>
    </source>
</evidence>
<proteinExistence type="predicted"/>
<evidence type="ECO:0000256" key="1">
    <source>
        <dbReference type="SAM" id="MobiDB-lite"/>
    </source>
</evidence>
<name>A0A7R9DX31_9NEOP</name>
<dbReference type="AlphaFoldDB" id="A0A7R9DX31"/>
<protein>
    <submittedName>
        <fullName evidence="2">Uncharacterized protein</fullName>
    </submittedName>
</protein>
<gene>
    <name evidence="2" type="ORF">TMSB3V08_LOCUS101</name>
</gene>
<reference evidence="2" key="1">
    <citation type="submission" date="2020-11" db="EMBL/GenBank/DDBJ databases">
        <authorList>
            <person name="Tran Van P."/>
        </authorList>
    </citation>
    <scope>NUCLEOTIDE SEQUENCE</scope>
</reference>
<organism evidence="2">
    <name type="scientific">Timema monikensis</name>
    <dbReference type="NCBI Taxonomy" id="170555"/>
    <lineage>
        <taxon>Eukaryota</taxon>
        <taxon>Metazoa</taxon>
        <taxon>Ecdysozoa</taxon>
        <taxon>Arthropoda</taxon>
        <taxon>Hexapoda</taxon>
        <taxon>Insecta</taxon>
        <taxon>Pterygota</taxon>
        <taxon>Neoptera</taxon>
        <taxon>Polyneoptera</taxon>
        <taxon>Phasmatodea</taxon>
        <taxon>Timematodea</taxon>
        <taxon>Timematoidea</taxon>
        <taxon>Timematidae</taxon>
        <taxon>Timema</taxon>
    </lineage>
</organism>
<feature type="region of interest" description="Disordered" evidence="1">
    <location>
        <begin position="126"/>
        <end position="145"/>
    </location>
</feature>
<dbReference type="EMBL" id="OB792642">
    <property type="protein sequence ID" value="CAD7423105.1"/>
    <property type="molecule type" value="Genomic_DNA"/>
</dbReference>